<evidence type="ECO:0000256" key="1">
    <source>
        <dbReference type="ARBA" id="ARBA00011982"/>
    </source>
</evidence>
<dbReference type="PANTHER" id="PTHR11017:SF243">
    <property type="entry name" value="ADP-RIBOSYL CYCLASE_CYCLIC ADP-RIBOSE HYDROLASE"/>
    <property type="match status" value="1"/>
</dbReference>
<keyword evidence="4" id="KW-0378">Hydrolase</keyword>
<dbReference type="GO" id="GO:0007165">
    <property type="term" value="P:signal transduction"/>
    <property type="evidence" value="ECO:0007669"/>
    <property type="project" value="InterPro"/>
</dbReference>
<dbReference type="Gene3D" id="3.80.10.10">
    <property type="entry name" value="Ribonuclease Inhibitor"/>
    <property type="match status" value="2"/>
</dbReference>
<dbReference type="InterPro" id="IPR058192">
    <property type="entry name" value="WHD_ROQ1-like"/>
</dbReference>
<dbReference type="GO" id="GO:0006952">
    <property type="term" value="P:defense response"/>
    <property type="evidence" value="ECO:0007669"/>
    <property type="project" value="UniProtKB-KW"/>
</dbReference>
<dbReference type="GO" id="GO:0061809">
    <property type="term" value="F:NAD+ nucleosidase activity, cyclic ADP-ribose generating"/>
    <property type="evidence" value="ECO:0007669"/>
    <property type="project" value="UniProtKB-EC"/>
</dbReference>
<dbReference type="SUPFAM" id="SSF52540">
    <property type="entry name" value="P-loop containing nucleoside triphosphate hydrolases"/>
    <property type="match status" value="1"/>
</dbReference>
<dbReference type="Gene3D" id="3.40.50.300">
    <property type="entry name" value="P-loop containing nucleotide triphosphate hydrolases"/>
    <property type="match status" value="1"/>
</dbReference>
<dbReference type="SMART" id="SM00255">
    <property type="entry name" value="TIR"/>
    <property type="match status" value="1"/>
</dbReference>
<dbReference type="InterPro" id="IPR042197">
    <property type="entry name" value="Apaf_helical"/>
</dbReference>
<keyword evidence="10" id="KW-1185">Reference proteome</keyword>
<dbReference type="InterPro" id="IPR002182">
    <property type="entry name" value="NB-ARC"/>
</dbReference>
<dbReference type="GO" id="GO:0051707">
    <property type="term" value="P:response to other organism"/>
    <property type="evidence" value="ECO:0007669"/>
    <property type="project" value="UniProtKB-ARBA"/>
</dbReference>
<dbReference type="SUPFAM" id="SSF52200">
    <property type="entry name" value="Toll/Interleukin receptor TIR domain"/>
    <property type="match status" value="1"/>
</dbReference>
<dbReference type="EMBL" id="QJKJ01005071">
    <property type="protein sequence ID" value="RDX91622.1"/>
    <property type="molecule type" value="Genomic_DNA"/>
</dbReference>
<gene>
    <name evidence="9" type="primary">N</name>
    <name evidence="9" type="ORF">CR513_26373</name>
</gene>
<dbReference type="SUPFAM" id="SSF52058">
    <property type="entry name" value="L domain-like"/>
    <property type="match status" value="2"/>
</dbReference>
<evidence type="ECO:0000256" key="6">
    <source>
        <dbReference type="ARBA" id="ARBA00023027"/>
    </source>
</evidence>
<organism evidence="9 10">
    <name type="scientific">Mucuna pruriens</name>
    <name type="common">Velvet bean</name>
    <name type="synonym">Dolichos pruriens</name>
    <dbReference type="NCBI Taxonomy" id="157652"/>
    <lineage>
        <taxon>Eukaryota</taxon>
        <taxon>Viridiplantae</taxon>
        <taxon>Streptophyta</taxon>
        <taxon>Embryophyta</taxon>
        <taxon>Tracheophyta</taxon>
        <taxon>Spermatophyta</taxon>
        <taxon>Magnoliopsida</taxon>
        <taxon>eudicotyledons</taxon>
        <taxon>Gunneridae</taxon>
        <taxon>Pentapetalae</taxon>
        <taxon>rosids</taxon>
        <taxon>fabids</taxon>
        <taxon>Fabales</taxon>
        <taxon>Fabaceae</taxon>
        <taxon>Papilionoideae</taxon>
        <taxon>50 kb inversion clade</taxon>
        <taxon>NPAAA clade</taxon>
        <taxon>indigoferoid/millettioid clade</taxon>
        <taxon>Phaseoleae</taxon>
        <taxon>Mucuna</taxon>
    </lineage>
</organism>
<dbReference type="GO" id="GO:0043531">
    <property type="term" value="F:ADP binding"/>
    <property type="evidence" value="ECO:0007669"/>
    <property type="project" value="InterPro"/>
</dbReference>
<evidence type="ECO:0000256" key="4">
    <source>
        <dbReference type="ARBA" id="ARBA00022801"/>
    </source>
</evidence>
<dbReference type="PROSITE" id="PS50104">
    <property type="entry name" value="TIR"/>
    <property type="match status" value="1"/>
</dbReference>
<dbReference type="EC" id="3.2.2.6" evidence="1"/>
<dbReference type="Proteomes" id="UP000257109">
    <property type="component" value="Unassembled WGS sequence"/>
</dbReference>
<keyword evidence="2" id="KW-0433">Leucine-rich repeat</keyword>
<dbReference type="InterPro" id="IPR000157">
    <property type="entry name" value="TIR_dom"/>
</dbReference>
<keyword evidence="3" id="KW-0677">Repeat</keyword>
<evidence type="ECO:0000259" key="8">
    <source>
        <dbReference type="PROSITE" id="PS50104"/>
    </source>
</evidence>
<dbReference type="PANTHER" id="PTHR11017">
    <property type="entry name" value="LEUCINE-RICH REPEAT-CONTAINING PROTEIN"/>
    <property type="match status" value="1"/>
</dbReference>
<dbReference type="Pfam" id="PF23282">
    <property type="entry name" value="WHD_ROQ1"/>
    <property type="match status" value="1"/>
</dbReference>
<dbReference type="Gene3D" id="1.10.8.430">
    <property type="entry name" value="Helical domain of apoptotic protease-activating factors"/>
    <property type="match status" value="1"/>
</dbReference>
<name>A0A371GM29_MUCPR</name>
<dbReference type="AlphaFoldDB" id="A0A371GM29"/>
<evidence type="ECO:0000256" key="2">
    <source>
        <dbReference type="ARBA" id="ARBA00022614"/>
    </source>
</evidence>
<accession>A0A371GM29</accession>
<dbReference type="FunFam" id="1.10.8.430:FF:000002">
    <property type="entry name" value="Disease resistance protein (TIR-NBS-LRR class)"/>
    <property type="match status" value="1"/>
</dbReference>
<comment type="caution">
    <text evidence="9">The sequence shown here is derived from an EMBL/GenBank/DDBJ whole genome shotgun (WGS) entry which is preliminary data.</text>
</comment>
<dbReference type="InterPro" id="IPR035897">
    <property type="entry name" value="Toll_tir_struct_dom_sf"/>
</dbReference>
<dbReference type="PRINTS" id="PR00364">
    <property type="entry name" value="DISEASERSIST"/>
</dbReference>
<dbReference type="Pfam" id="PF23598">
    <property type="entry name" value="LRR_14"/>
    <property type="match status" value="1"/>
</dbReference>
<dbReference type="InterPro" id="IPR044974">
    <property type="entry name" value="Disease_R_plants"/>
</dbReference>
<feature type="non-terminal residue" evidence="9">
    <location>
        <position position="1"/>
    </location>
</feature>
<comment type="catalytic activity">
    <reaction evidence="7">
        <text>NAD(+) + H2O = ADP-D-ribose + nicotinamide + H(+)</text>
        <dbReference type="Rhea" id="RHEA:16301"/>
        <dbReference type="ChEBI" id="CHEBI:15377"/>
        <dbReference type="ChEBI" id="CHEBI:15378"/>
        <dbReference type="ChEBI" id="CHEBI:17154"/>
        <dbReference type="ChEBI" id="CHEBI:57540"/>
        <dbReference type="ChEBI" id="CHEBI:57967"/>
        <dbReference type="EC" id="3.2.2.6"/>
    </reaction>
    <physiologicalReaction direction="left-to-right" evidence="7">
        <dbReference type="Rhea" id="RHEA:16302"/>
    </physiologicalReaction>
</comment>
<evidence type="ECO:0000256" key="3">
    <source>
        <dbReference type="ARBA" id="ARBA00022737"/>
    </source>
</evidence>
<feature type="domain" description="TIR" evidence="8">
    <location>
        <begin position="7"/>
        <end position="168"/>
    </location>
</feature>
<dbReference type="FunFam" id="3.40.50.10140:FF:000007">
    <property type="entry name" value="Disease resistance protein (TIR-NBS-LRR class)"/>
    <property type="match status" value="1"/>
</dbReference>
<dbReference type="Pfam" id="PF07725">
    <property type="entry name" value="LRR_3"/>
    <property type="match status" value="1"/>
</dbReference>
<evidence type="ECO:0000256" key="5">
    <source>
        <dbReference type="ARBA" id="ARBA00022821"/>
    </source>
</evidence>
<dbReference type="OrthoDB" id="1936883at2759"/>
<dbReference type="Pfam" id="PF00931">
    <property type="entry name" value="NB-ARC"/>
    <property type="match status" value="1"/>
</dbReference>
<dbReference type="InterPro" id="IPR011713">
    <property type="entry name" value="Leu-rich_rpt_3"/>
</dbReference>
<proteinExistence type="predicted"/>
<evidence type="ECO:0000313" key="10">
    <source>
        <dbReference type="Proteomes" id="UP000257109"/>
    </source>
</evidence>
<dbReference type="Pfam" id="PF01582">
    <property type="entry name" value="TIR"/>
    <property type="match status" value="1"/>
</dbReference>
<evidence type="ECO:0000313" key="9">
    <source>
        <dbReference type="EMBL" id="RDX91622.1"/>
    </source>
</evidence>
<dbReference type="Gene3D" id="3.40.50.10140">
    <property type="entry name" value="Toll/interleukin-1 receptor homology (TIR) domain"/>
    <property type="match status" value="1"/>
</dbReference>
<evidence type="ECO:0000256" key="7">
    <source>
        <dbReference type="ARBA" id="ARBA00047304"/>
    </source>
</evidence>
<keyword evidence="5" id="KW-0611">Plant defense</keyword>
<sequence>MDEQQTKKYDVFLSFRGEDTRRSFASHLYKYLKEEKVETYVDDQLEKGDEISAALTKAIENSHVSVVIFSENYASSKWCLGELSKILECKKEKGQIVIPVFYNINPSHVRKQTGSYEQAFAKHEGESRCNEWKDALTEVANLVGWDSQTYRTDPEILKDIVEDVLQKLAPRYPNQLKGLIGIEESFEQIETLLKIGSSKVKTLGIWGMGGIGKTTLATALYDKLSDDFEGRCFIENVREKSDKLEALRDELFSKLLKNKNHGFDNFDMSRLQRKKVFIVLDDVATSEQLEKLSVEHDLLGPGSRVIVTTRNKRILSLVDEIYQVQDLSSHHSLQLFSMTAFGEKQPKDGYEDLSRRVVSYCKGIPLALKALGASLHSRSKEVWKCELRKLQKIPNMEIYKVLKLSYDDLDRTQQDIFLDIACFFKGGERGWVTRLLATFDDFFPASGIEVLLDKTLVAISDDNEIEMHDLIQEMGWEIVHQECVKDPGRRSRLWRPEEVHDVLKYNRGTDVVEGLIIDLSKLSGDLYLSSDSLAKMTNLRFLKIHRGYQWSSRFNLYLQNGLDSLSYKLRYLEWDAFCLELLPSNFCAEQLVELRMPRSKLKKLWDGVQNLVNLKIIDLKDSRDLIEFPDSSKAKKLESISLSGCKSLLQLHPFMLTLPKLIDLYLNGCKEIGSLNIDAKYLRELDLDGCSSLKDISVTSEEMTKLNLFGCTMIESLNVDSKYLNALCLRGCSTLKKISVASEEMTELNLSDTAISALSSSMLSLPNLTYLYLSDCREIESLNVESKYLRELDLNRCSSLKEISVTSEEMRWLNLSGTAICALPSSIGHLLSLGELDLSETNVESLPANIENLSMLKKLFLIKCRNLVSLQELPPSLRMLWLDDCKKLVSLPKLPPTMKVVRALNCNSMETKITQRLVLQHLLQSHIPYLHTHFHADYDASLPSGYIMFPGNHITDKCGFRTTENSITIPYLPISHLCGFIYCIILAGELSSCPLLQCHCSIYQDGIEVGKKLKNIFNANLTSDHVSFWYHDINKIDRISEVYDHFSNTTFKFEIELFHEEWIKGCGVFPVYATESGLKLVSGNSKELLEWESFTQISDNES</sequence>
<dbReference type="InterPro" id="IPR055414">
    <property type="entry name" value="LRR_R13L4/SHOC2-like"/>
</dbReference>
<dbReference type="InterPro" id="IPR032675">
    <property type="entry name" value="LRR_dom_sf"/>
</dbReference>
<keyword evidence="6" id="KW-0520">NAD</keyword>
<reference evidence="9" key="1">
    <citation type="submission" date="2018-05" db="EMBL/GenBank/DDBJ databases">
        <title>Draft genome of Mucuna pruriens seed.</title>
        <authorList>
            <person name="Nnadi N.E."/>
            <person name="Vos R."/>
            <person name="Hasami M.H."/>
            <person name="Devisetty U.K."/>
            <person name="Aguiy J.C."/>
        </authorList>
    </citation>
    <scope>NUCLEOTIDE SEQUENCE [LARGE SCALE GENOMIC DNA]</scope>
    <source>
        <strain evidence="9">JCA_2017</strain>
    </source>
</reference>
<protein>
    <recommendedName>
        <fullName evidence="1">ADP-ribosyl cyclase/cyclic ADP-ribose hydrolase</fullName>
        <ecNumber evidence="1">3.2.2.6</ecNumber>
    </recommendedName>
</protein>
<dbReference type="InterPro" id="IPR027417">
    <property type="entry name" value="P-loop_NTPase"/>
</dbReference>